<proteinExistence type="predicted"/>
<evidence type="ECO:0000256" key="1">
    <source>
        <dbReference type="SAM" id="MobiDB-lite"/>
    </source>
</evidence>
<reference evidence="3" key="1">
    <citation type="journal article" date="2014" name="Front. Microbiol.">
        <title>High frequency of phylogenetically diverse reductive dehalogenase-homologous genes in deep subseafloor sedimentary metagenomes.</title>
        <authorList>
            <person name="Kawai M."/>
            <person name="Futagami T."/>
            <person name="Toyoda A."/>
            <person name="Takaki Y."/>
            <person name="Nishi S."/>
            <person name="Hori S."/>
            <person name="Arai W."/>
            <person name="Tsubouchi T."/>
            <person name="Morono Y."/>
            <person name="Uchiyama I."/>
            <person name="Ito T."/>
            <person name="Fujiyama A."/>
            <person name="Inagaki F."/>
            <person name="Takami H."/>
        </authorList>
    </citation>
    <scope>NUCLEOTIDE SEQUENCE</scope>
    <source>
        <strain evidence="3">Expedition CK06-06</strain>
    </source>
</reference>
<protein>
    <submittedName>
        <fullName evidence="3">Uncharacterized protein</fullName>
    </submittedName>
</protein>
<feature type="non-terminal residue" evidence="3">
    <location>
        <position position="1"/>
    </location>
</feature>
<gene>
    <name evidence="3" type="ORF">S01H4_64128</name>
</gene>
<dbReference type="EMBL" id="BART01038793">
    <property type="protein sequence ID" value="GAH07657.1"/>
    <property type="molecule type" value="Genomic_DNA"/>
</dbReference>
<feature type="transmembrane region" description="Helical" evidence="2">
    <location>
        <begin position="5"/>
        <end position="25"/>
    </location>
</feature>
<evidence type="ECO:0000313" key="3">
    <source>
        <dbReference type="EMBL" id="GAH07657.1"/>
    </source>
</evidence>
<name>X1CJ01_9ZZZZ</name>
<keyword evidence="2" id="KW-1133">Transmembrane helix</keyword>
<evidence type="ECO:0000256" key="2">
    <source>
        <dbReference type="SAM" id="Phobius"/>
    </source>
</evidence>
<feature type="region of interest" description="Disordered" evidence="1">
    <location>
        <begin position="90"/>
        <end position="113"/>
    </location>
</feature>
<comment type="caution">
    <text evidence="3">The sequence shown here is derived from an EMBL/GenBank/DDBJ whole genome shotgun (WGS) entry which is preliminary data.</text>
</comment>
<keyword evidence="2" id="KW-0472">Membrane</keyword>
<dbReference type="AlphaFoldDB" id="X1CJ01"/>
<accession>X1CJ01</accession>
<keyword evidence="2" id="KW-0812">Transmembrane</keyword>
<sequence length="113" mass="11386">TVFPLAWIVSSIIIFGSYLLIGGLITNLAGEFTDVPVVDWGPGVAVGILFSLVMGFLSTVAATLIAVAAAVIYNFLAALGGGVSVGLSEPFPAPEPTQGEPGSDKVEGPGVEP</sequence>
<feature type="transmembrane region" description="Helical" evidence="2">
    <location>
        <begin position="45"/>
        <end position="76"/>
    </location>
</feature>
<organism evidence="3">
    <name type="scientific">marine sediment metagenome</name>
    <dbReference type="NCBI Taxonomy" id="412755"/>
    <lineage>
        <taxon>unclassified sequences</taxon>
        <taxon>metagenomes</taxon>
        <taxon>ecological metagenomes</taxon>
    </lineage>
</organism>